<organism evidence="2 3">
    <name type="scientific">Amycolatopsis suaedae</name>
    <dbReference type="NCBI Taxonomy" id="2510978"/>
    <lineage>
        <taxon>Bacteria</taxon>
        <taxon>Bacillati</taxon>
        <taxon>Actinomycetota</taxon>
        <taxon>Actinomycetes</taxon>
        <taxon>Pseudonocardiales</taxon>
        <taxon>Pseudonocardiaceae</taxon>
        <taxon>Amycolatopsis</taxon>
    </lineage>
</organism>
<feature type="transmembrane region" description="Helical" evidence="1">
    <location>
        <begin position="158"/>
        <end position="181"/>
    </location>
</feature>
<keyword evidence="1" id="KW-0472">Membrane</keyword>
<keyword evidence="1" id="KW-0812">Transmembrane</keyword>
<keyword evidence="3" id="KW-1185">Reference proteome</keyword>
<proteinExistence type="predicted"/>
<dbReference type="RefSeq" id="WP_130474966.1">
    <property type="nucleotide sequence ID" value="NZ_SFCC01000004.1"/>
</dbReference>
<reference evidence="2 3" key="1">
    <citation type="submission" date="2019-02" db="EMBL/GenBank/DDBJ databases">
        <title>Draft genome sequence of Amycolatopsis sp. 8-3EHSu isolated from roots of Suaeda maritima.</title>
        <authorList>
            <person name="Duangmal K."/>
            <person name="Chantavorakit T."/>
        </authorList>
    </citation>
    <scope>NUCLEOTIDE SEQUENCE [LARGE SCALE GENOMIC DNA]</scope>
    <source>
        <strain evidence="2 3">8-3EHSu</strain>
    </source>
</reference>
<accession>A0A4Q7JCI2</accession>
<dbReference type="EMBL" id="SFCC01000004">
    <property type="protein sequence ID" value="RZQ64253.1"/>
    <property type="molecule type" value="Genomic_DNA"/>
</dbReference>
<gene>
    <name evidence="2" type="ORF">EWH70_09740</name>
</gene>
<protein>
    <submittedName>
        <fullName evidence="2">Uncharacterized protein</fullName>
    </submittedName>
</protein>
<dbReference type="Proteomes" id="UP000292003">
    <property type="component" value="Unassembled WGS sequence"/>
</dbReference>
<comment type="caution">
    <text evidence="2">The sequence shown here is derived from an EMBL/GenBank/DDBJ whole genome shotgun (WGS) entry which is preliminary data.</text>
</comment>
<evidence type="ECO:0000313" key="2">
    <source>
        <dbReference type="EMBL" id="RZQ64253.1"/>
    </source>
</evidence>
<sequence>MVAVFGVLGGVIFWRIIQGSRPLVLTIDSNGLHVKGYESSWYAEWTEISKIAYGQRFLDRGLTKPLFVNEITIRFRSKEFFNRSIPLPGRISGLTYTAELHLTHPEIQRVRAYINALFDNTTDAERLEESEESSYEVLVTRRGQNMVVQHDRGRSKSVYIWGIAAAISFFGTPLISSLVGLPMLRSISALGFFGLMLGPLVIFLCISAGNKPGRPGRRSIFYTDVLILTNEGLVCCWAHTRTALGLDRENRKLGVTWEEIRAINISAPGTPDNIFDGHAIDLVPSHDDRFATRHPEMRVFRRDNAAYRLPLYVNERAVALIIQHTASFRPDLTTTKNS</sequence>
<evidence type="ECO:0000256" key="1">
    <source>
        <dbReference type="SAM" id="Phobius"/>
    </source>
</evidence>
<evidence type="ECO:0000313" key="3">
    <source>
        <dbReference type="Proteomes" id="UP000292003"/>
    </source>
</evidence>
<keyword evidence="1" id="KW-1133">Transmembrane helix</keyword>
<dbReference type="AlphaFoldDB" id="A0A4Q7JCI2"/>
<feature type="transmembrane region" description="Helical" evidence="1">
    <location>
        <begin position="187"/>
        <end position="209"/>
    </location>
</feature>
<name>A0A4Q7JCI2_9PSEU</name>